<evidence type="ECO:0000256" key="1">
    <source>
        <dbReference type="ARBA" id="ARBA00022801"/>
    </source>
</evidence>
<keyword evidence="7" id="KW-1185">Reference proteome</keyword>
<dbReference type="RefSeq" id="WP_051537722.1">
    <property type="nucleotide sequence ID" value="NZ_FSRO01000001.1"/>
</dbReference>
<organism evidence="6 7">
    <name type="scientific">Nitrosomonas cryotolerans ATCC 49181</name>
    <dbReference type="NCBI Taxonomy" id="1131553"/>
    <lineage>
        <taxon>Bacteria</taxon>
        <taxon>Pseudomonadati</taxon>
        <taxon>Pseudomonadota</taxon>
        <taxon>Betaproteobacteria</taxon>
        <taxon>Nitrosomonadales</taxon>
        <taxon>Nitrosomonadaceae</taxon>
        <taxon>Nitrosomonas</taxon>
    </lineage>
</organism>
<dbReference type="Pfam" id="PF01734">
    <property type="entry name" value="Patatin"/>
    <property type="match status" value="1"/>
</dbReference>
<accession>A0A1N6HMG7</accession>
<feature type="active site" description="Proton acceptor" evidence="4">
    <location>
        <position position="215"/>
    </location>
</feature>
<keyword evidence="3 4" id="KW-0443">Lipid metabolism</keyword>
<dbReference type="GO" id="GO:0016042">
    <property type="term" value="P:lipid catabolic process"/>
    <property type="evidence" value="ECO:0007669"/>
    <property type="project" value="UniProtKB-UniRule"/>
</dbReference>
<dbReference type="Gene3D" id="3.40.1090.10">
    <property type="entry name" value="Cytosolic phospholipase A2 catalytic domain"/>
    <property type="match status" value="2"/>
</dbReference>
<feature type="short sequence motif" description="GXSXG" evidence="4">
    <location>
        <begin position="51"/>
        <end position="55"/>
    </location>
</feature>
<evidence type="ECO:0000256" key="4">
    <source>
        <dbReference type="PROSITE-ProRule" id="PRU01161"/>
    </source>
</evidence>
<dbReference type="GO" id="GO:0016787">
    <property type="term" value="F:hydrolase activity"/>
    <property type="evidence" value="ECO:0007669"/>
    <property type="project" value="UniProtKB-UniRule"/>
</dbReference>
<protein>
    <submittedName>
        <fullName evidence="6">NTE family protein</fullName>
    </submittedName>
</protein>
<gene>
    <name evidence="6" type="ORF">SAMN02743940_1261</name>
</gene>
<dbReference type="STRING" id="44575.SAMN05216419_105210"/>
<evidence type="ECO:0000313" key="7">
    <source>
        <dbReference type="Proteomes" id="UP000185062"/>
    </source>
</evidence>
<sequence length="387" mass="42122">MSEDKTIKPPPKVGLVLTGGGARAAYQVGVLRAIAEMLPEPSRNPFPIICGTSAGAINAASLAVSANNFYAGVQQLEAVWGSFHVNQVHRSDLVGVLNNSLRCLISLLSRESGRQRGISLLDNAPLAQLIQHHLPFHGIQKCIHAGSLQALGLTAWGYTSGQSVTFFQAAPGIKPWKRAQRIGIAARIGLDHLMASSAIPFIFPAVKLNREYFGDGSMRQLAPTSPALHLGADKILLIGVHKVTDEEPCRVKVSNYPPLAQIAGHVMSSIFVDSLSLDLERLQRINQTLKLIPPETLKEHNTRLRPIESMMISPSEEINEIAQQYAHTLPLLMRSLYRAIGAMGPNGSTVLSYVLFEAAFCQALMDLGYRDAVRQKPEILNFMNVTA</sequence>
<keyword evidence="1 4" id="KW-0378">Hydrolase</keyword>
<dbReference type="InterPro" id="IPR016035">
    <property type="entry name" value="Acyl_Trfase/lysoPLipase"/>
</dbReference>
<dbReference type="SUPFAM" id="SSF52151">
    <property type="entry name" value="FabD/lysophospholipase-like"/>
    <property type="match status" value="1"/>
</dbReference>
<evidence type="ECO:0000259" key="5">
    <source>
        <dbReference type="PROSITE" id="PS51635"/>
    </source>
</evidence>
<name>A0A1N6HMG7_9PROT</name>
<dbReference type="InterPro" id="IPR050301">
    <property type="entry name" value="NTE"/>
</dbReference>
<evidence type="ECO:0000256" key="2">
    <source>
        <dbReference type="ARBA" id="ARBA00022963"/>
    </source>
</evidence>
<feature type="domain" description="PNPLA" evidence="5">
    <location>
        <begin position="15"/>
        <end position="228"/>
    </location>
</feature>
<evidence type="ECO:0000313" key="6">
    <source>
        <dbReference type="EMBL" id="SIO20960.1"/>
    </source>
</evidence>
<proteinExistence type="predicted"/>
<dbReference type="EMBL" id="FSRO01000001">
    <property type="protein sequence ID" value="SIO20960.1"/>
    <property type="molecule type" value="Genomic_DNA"/>
</dbReference>
<keyword evidence="2 4" id="KW-0442">Lipid degradation</keyword>
<feature type="active site" description="Nucleophile" evidence="4">
    <location>
        <position position="53"/>
    </location>
</feature>
<reference evidence="6 7" key="1">
    <citation type="submission" date="2016-12" db="EMBL/GenBank/DDBJ databases">
        <authorList>
            <person name="Song W.-J."/>
            <person name="Kurnit D.M."/>
        </authorList>
    </citation>
    <scope>NUCLEOTIDE SEQUENCE [LARGE SCALE GENOMIC DNA]</scope>
    <source>
        <strain evidence="6 7">ATCC 49181</strain>
    </source>
</reference>
<dbReference type="Proteomes" id="UP000185062">
    <property type="component" value="Unassembled WGS sequence"/>
</dbReference>
<dbReference type="PANTHER" id="PTHR14226">
    <property type="entry name" value="NEUROPATHY TARGET ESTERASE/SWISS CHEESE D.MELANOGASTER"/>
    <property type="match status" value="1"/>
</dbReference>
<dbReference type="PROSITE" id="PS51635">
    <property type="entry name" value="PNPLA"/>
    <property type="match status" value="1"/>
</dbReference>
<comment type="caution">
    <text evidence="4">Lacks conserved residue(s) required for the propagation of feature annotation.</text>
</comment>
<dbReference type="PANTHER" id="PTHR14226:SF57">
    <property type="entry name" value="BLR7027 PROTEIN"/>
    <property type="match status" value="1"/>
</dbReference>
<dbReference type="eggNOG" id="COG1752">
    <property type="taxonomic scope" value="Bacteria"/>
</dbReference>
<dbReference type="InterPro" id="IPR002641">
    <property type="entry name" value="PNPLA_dom"/>
</dbReference>
<dbReference type="AlphaFoldDB" id="A0A1N6HMG7"/>
<evidence type="ECO:0000256" key="3">
    <source>
        <dbReference type="ARBA" id="ARBA00023098"/>
    </source>
</evidence>